<dbReference type="SMART" id="SM00119">
    <property type="entry name" value="HECTc"/>
    <property type="match status" value="1"/>
</dbReference>
<organism evidence="8 9">
    <name type="scientific">Aspergillus cristatus</name>
    <name type="common">Chinese Fuzhuan brick tea-fermentation fungus</name>
    <name type="synonym">Eurotium cristatum</name>
    <dbReference type="NCBI Taxonomy" id="573508"/>
    <lineage>
        <taxon>Eukaryota</taxon>
        <taxon>Fungi</taxon>
        <taxon>Dikarya</taxon>
        <taxon>Ascomycota</taxon>
        <taxon>Pezizomycotina</taxon>
        <taxon>Eurotiomycetes</taxon>
        <taxon>Eurotiomycetidae</taxon>
        <taxon>Eurotiales</taxon>
        <taxon>Aspergillaceae</taxon>
        <taxon>Aspergillus</taxon>
        <taxon>Aspergillus subgen. Aspergillus</taxon>
    </lineage>
</organism>
<comment type="pathway">
    <text evidence="2">Protein modification; protein ubiquitination.</text>
</comment>
<dbReference type="InterPro" id="IPR019189">
    <property type="entry name" value="Ribosomal_mL41"/>
</dbReference>
<keyword evidence="9" id="KW-1185">Reference proteome</keyword>
<evidence type="ECO:0000313" key="9">
    <source>
        <dbReference type="Proteomes" id="UP000094569"/>
    </source>
</evidence>
<keyword evidence="4" id="KW-0808">Transferase</keyword>
<dbReference type="InterPro" id="IPR035983">
    <property type="entry name" value="Hect_E3_ubiquitin_ligase"/>
</dbReference>
<feature type="active site" description="Glycyl thioester intermediate" evidence="6">
    <location>
        <position position="1413"/>
    </location>
</feature>
<comment type="catalytic activity">
    <reaction evidence="1">
        <text>S-ubiquitinyl-[E2 ubiquitin-conjugating enzyme]-L-cysteine + [acceptor protein]-L-lysine = [E2 ubiquitin-conjugating enzyme]-L-cysteine + N(6)-ubiquitinyl-[acceptor protein]-L-lysine.</text>
        <dbReference type="EC" id="2.3.2.26"/>
    </reaction>
</comment>
<dbReference type="Gene3D" id="3.90.1750.10">
    <property type="entry name" value="Hect, E3 ligase catalytic domains"/>
    <property type="match status" value="1"/>
</dbReference>
<dbReference type="EC" id="2.3.2.26" evidence="3"/>
<dbReference type="EMBL" id="JXNT01000001">
    <property type="protein sequence ID" value="ODM23941.1"/>
    <property type="molecule type" value="Genomic_DNA"/>
</dbReference>
<proteinExistence type="predicted"/>
<dbReference type="FunFam" id="3.30.2160.10:FF:000015">
    <property type="entry name" value="IQ and HECT domain protein"/>
    <property type="match status" value="1"/>
</dbReference>
<reference evidence="8 9" key="1">
    <citation type="journal article" date="2016" name="BMC Genomics">
        <title>Comparative genomic and transcriptomic analyses of the Fuzhuan brick tea-fermentation fungus Aspergillus cristatus.</title>
        <authorList>
            <person name="Ge Y."/>
            <person name="Wang Y."/>
            <person name="Liu Y."/>
            <person name="Tan Y."/>
            <person name="Ren X."/>
            <person name="Zhang X."/>
            <person name="Hyde K.D."/>
            <person name="Liu Y."/>
            <person name="Liu Z."/>
        </authorList>
    </citation>
    <scope>NUCLEOTIDE SEQUENCE [LARGE SCALE GENOMIC DNA]</scope>
    <source>
        <strain evidence="8 9">GZAAS20.1005</strain>
    </source>
</reference>
<dbReference type="PANTHER" id="PTHR45700">
    <property type="entry name" value="UBIQUITIN-PROTEIN LIGASE E3C"/>
    <property type="match status" value="1"/>
</dbReference>
<dbReference type="GO" id="GO:0061630">
    <property type="term" value="F:ubiquitin protein ligase activity"/>
    <property type="evidence" value="ECO:0007669"/>
    <property type="project" value="UniProtKB-EC"/>
</dbReference>
<evidence type="ECO:0000256" key="1">
    <source>
        <dbReference type="ARBA" id="ARBA00000885"/>
    </source>
</evidence>
<dbReference type="SUPFAM" id="SSF56204">
    <property type="entry name" value="Hect, E3 ligase catalytic domain"/>
    <property type="match status" value="1"/>
</dbReference>
<dbReference type="CDD" id="cd00078">
    <property type="entry name" value="HECTc"/>
    <property type="match status" value="1"/>
</dbReference>
<dbReference type="STRING" id="573508.A0A1E3BT44"/>
<evidence type="ECO:0000256" key="6">
    <source>
        <dbReference type="PROSITE-ProRule" id="PRU00104"/>
    </source>
</evidence>
<dbReference type="FunFam" id="3.30.2410.10:FF:000017">
    <property type="entry name" value="E3 ubiquitin-protein ligase UPL7"/>
    <property type="match status" value="1"/>
</dbReference>
<dbReference type="Pfam" id="PF09809">
    <property type="entry name" value="MRP-L27"/>
    <property type="match status" value="1"/>
</dbReference>
<dbReference type="GO" id="GO:0005762">
    <property type="term" value="C:mitochondrial large ribosomal subunit"/>
    <property type="evidence" value="ECO:0007669"/>
    <property type="project" value="InterPro"/>
</dbReference>
<dbReference type="OrthoDB" id="8068875at2759"/>
<dbReference type="GO" id="GO:0003735">
    <property type="term" value="F:structural constituent of ribosome"/>
    <property type="evidence" value="ECO:0007669"/>
    <property type="project" value="InterPro"/>
</dbReference>
<feature type="domain" description="HECT" evidence="7">
    <location>
        <begin position="1069"/>
        <end position="1445"/>
    </location>
</feature>
<gene>
    <name evidence="8" type="ORF">SI65_01531</name>
</gene>
<dbReference type="Proteomes" id="UP000094569">
    <property type="component" value="Unassembled WGS sequence"/>
</dbReference>
<accession>A0A1E3BT44</accession>
<dbReference type="GO" id="GO:0000209">
    <property type="term" value="P:protein polyubiquitination"/>
    <property type="evidence" value="ECO:0007669"/>
    <property type="project" value="InterPro"/>
</dbReference>
<dbReference type="PROSITE" id="PS50237">
    <property type="entry name" value="HECT"/>
    <property type="match status" value="1"/>
</dbReference>
<evidence type="ECO:0000313" key="8">
    <source>
        <dbReference type="EMBL" id="ODM23941.1"/>
    </source>
</evidence>
<name>A0A1E3BT44_ASPCR</name>
<comment type="caution">
    <text evidence="8">The sequence shown here is derived from an EMBL/GenBank/DDBJ whole genome shotgun (WGS) entry which is preliminary data.</text>
</comment>
<dbReference type="GO" id="GO:0006511">
    <property type="term" value="P:ubiquitin-dependent protein catabolic process"/>
    <property type="evidence" value="ECO:0007669"/>
    <property type="project" value="TreeGrafter"/>
</dbReference>
<dbReference type="InterPro" id="IPR044611">
    <property type="entry name" value="E3A/B/C-like"/>
</dbReference>
<evidence type="ECO:0000256" key="3">
    <source>
        <dbReference type="ARBA" id="ARBA00012485"/>
    </source>
</evidence>
<evidence type="ECO:0000256" key="2">
    <source>
        <dbReference type="ARBA" id="ARBA00004906"/>
    </source>
</evidence>
<dbReference type="Pfam" id="PF00632">
    <property type="entry name" value="HECT"/>
    <property type="match status" value="1"/>
</dbReference>
<protein>
    <recommendedName>
        <fullName evidence="3">HECT-type E3 ubiquitin transferase</fullName>
        <ecNumber evidence="3">2.3.2.26</ecNumber>
    </recommendedName>
</protein>
<dbReference type="Gene3D" id="3.30.2160.10">
    <property type="entry name" value="Hect, E3 ligase catalytic domain"/>
    <property type="match status" value="1"/>
</dbReference>
<evidence type="ECO:0000256" key="5">
    <source>
        <dbReference type="ARBA" id="ARBA00022786"/>
    </source>
</evidence>
<dbReference type="InterPro" id="IPR000569">
    <property type="entry name" value="HECT_dom"/>
</dbReference>
<dbReference type="VEuPathDB" id="FungiDB:SI65_01531"/>
<dbReference type="Gene3D" id="3.30.2410.10">
    <property type="entry name" value="Hect, E3 ligase catalytic domain"/>
    <property type="match status" value="1"/>
</dbReference>
<evidence type="ECO:0000256" key="4">
    <source>
        <dbReference type="ARBA" id="ARBA00022679"/>
    </source>
</evidence>
<sequence>MFKPSQPMMARLRLTTKQVNGGYYKGTRSGSMGYFAKNGSYVIDWKKVRTYVVPEDLDQFKLTPFVTKAMAPTKSRYTDEVEKDSKFVTRERAFGGKDYLELWTSDNGQEVLEMERLEHDMAYLTVCLLAGRSHLIFRALYVQNTSVRIITRLAILIPIVNATFYGIWCVALKIFLNVASSSTTNSLFRLQPFSSSLPRPSWHGGAVCVFCYSQSLVAFAYRRPSSDWRQDMFQSFTGNARRPRQVNLGARNTNPFAAFPSGRTGHGPGPQNTLAIAQQERLARQQERDRLGASRLVQRAWRGYRSRKNTHGTWRAEWDTVEQERAGTSLPFDDVTGQAGLDIDGSVPYASAAGCLSQLRLLVQFLEPWNNGDVVRLVYFANAFQKTLHEIPTIATEGEWTTPLTRLAKVILRVLRSAPSSRVPAFASRYLLQLLTFLTNLIPKMMALLAQEYYSVMSLLTTNIEPLRRSNLSPDHLVQSVLALLRPITSETLTAYEWFARSYLVISDLPSYLGTLDGLANDINYKLLTSALGPLDAQFKSRPSNDRDVEGRLWLLAYFIYFHRYALGSQAGHQAPEPGFVKVVSELLNSTAVHVSQRLELEEAGDLDEITAKEPLPPFVKEQLFCLINQSNITGLLSQLHSTQGELANADSVASHEAKTLATYALTLLRVFPRRGDDIRMWLYLGSATSGESGSRVPAIKYFWHASRSSRIFAAICQDSTKVLPLLKPTSEADSKFSAIPQAERDEEWTIILLFLELYTFVLKVMDDDEFFSSDSSFTASSNTKVSWTKESALPLREIKDMTVFLKNLVFTLYWNSADLNEDDTKQYAGDIRSYFTSLAPPSDQITSTKDIEIKNKEKGLPGVTGIPLDYFKGLVTGLLRMIHERDSRRKFLPDDHWLMTNRFDMEGFIPAVVAEEENRHQLQDDEDDEDQDDLMNETYEPSGLIGTGRAQQTRRIEALRRRQQQAARRKQLESVAPRLEILRNMPFFIPFPTRVQVFREFIHRDQMRRRHGAIDPDIWRMTVAQASMGRIDGRDLSQDVLTRQHADIKRESIFDDAYDKFYDLGEGLKEPIQITFIDKFNNPEAGIDGGGVTKEFLTSVTNEAFKSDQEFPLFGENDDHLLYPNPVAVEQRRELLRQSGYLERSTEWNEQVRDLLRRYEFLGRVVGKCLYEGILVDVHFAPFFLLKWALTGGTGSAQKESAYRANLNDMRDLDQGLYQGLLQLKNYPGDVEDFALNFTITDTVSLPNSGSRTITRDLKANGSDIAVTNQNRLVYISYIARYRLQAQPALQTNAFLQGLGQIIQPSWLSMFNQAELQTLVSGESGDIDVADLRRNTLYGGVYVIGDDQQEHPTIKVFWEVMFNMTNEERQKVLKFVTSTPRAPLLGFSHLNPRFSIRDSSEDQERLPSTSTCVNLLKLPRYSNAETLREKLLYAVNSGAGFDLS</sequence>
<evidence type="ECO:0000259" key="7">
    <source>
        <dbReference type="PROSITE" id="PS50237"/>
    </source>
</evidence>
<dbReference type="PANTHER" id="PTHR45700:SF2">
    <property type="entry name" value="UBIQUITIN-PROTEIN LIGASE E3C"/>
    <property type="match status" value="1"/>
</dbReference>
<keyword evidence="5 6" id="KW-0833">Ubl conjugation pathway</keyword>